<feature type="compositionally biased region" description="Polar residues" evidence="1">
    <location>
        <begin position="36"/>
        <end position="52"/>
    </location>
</feature>
<evidence type="ECO:0008006" key="5">
    <source>
        <dbReference type="Google" id="ProtNLM"/>
    </source>
</evidence>
<comment type="caution">
    <text evidence="3">The sequence shown here is derived from an EMBL/GenBank/DDBJ whole genome shotgun (WGS) entry which is preliminary data.</text>
</comment>
<feature type="chain" id="PRO_5047500609" description="Lipoprotein" evidence="2">
    <location>
        <begin position="28"/>
        <end position="67"/>
    </location>
</feature>
<feature type="region of interest" description="Disordered" evidence="1">
    <location>
        <begin position="24"/>
        <end position="67"/>
    </location>
</feature>
<name>A0ABW0CLG1_STRCD</name>
<sequence>MRTTPTRARRLVTAVAGAALVTGCGGAAHPSPAEVSRTTASPAPFNQQNTCGRSWKRPPRPPERPRG</sequence>
<dbReference type="EMBL" id="JBHSKM010000016">
    <property type="protein sequence ID" value="MFC5216694.1"/>
    <property type="molecule type" value="Genomic_DNA"/>
</dbReference>
<accession>A0ABW0CLG1</accession>
<evidence type="ECO:0000256" key="2">
    <source>
        <dbReference type="SAM" id="SignalP"/>
    </source>
</evidence>
<protein>
    <recommendedName>
        <fullName evidence="5">Lipoprotein</fullName>
    </recommendedName>
</protein>
<keyword evidence="4" id="KW-1185">Reference proteome</keyword>
<reference evidence="4" key="1">
    <citation type="journal article" date="2019" name="Int. J. Syst. Evol. Microbiol.">
        <title>The Global Catalogue of Microorganisms (GCM) 10K type strain sequencing project: providing services to taxonomists for standard genome sequencing and annotation.</title>
        <authorList>
            <consortium name="The Broad Institute Genomics Platform"/>
            <consortium name="The Broad Institute Genome Sequencing Center for Infectious Disease"/>
            <person name="Wu L."/>
            <person name="Ma J."/>
        </authorList>
    </citation>
    <scope>NUCLEOTIDE SEQUENCE [LARGE SCALE GENOMIC DNA]</scope>
    <source>
        <strain evidence="4">KCTC 42586</strain>
    </source>
</reference>
<feature type="signal peptide" evidence="2">
    <location>
        <begin position="1"/>
        <end position="27"/>
    </location>
</feature>
<evidence type="ECO:0000256" key="1">
    <source>
        <dbReference type="SAM" id="MobiDB-lite"/>
    </source>
</evidence>
<proteinExistence type="predicted"/>
<gene>
    <name evidence="3" type="ORF">ACFPQ9_22895</name>
</gene>
<keyword evidence="2" id="KW-0732">Signal</keyword>
<dbReference type="RefSeq" id="WP_380856164.1">
    <property type="nucleotide sequence ID" value="NZ_JBHSKM010000016.1"/>
</dbReference>
<dbReference type="Proteomes" id="UP001596263">
    <property type="component" value="Unassembled WGS sequence"/>
</dbReference>
<organism evidence="3 4">
    <name type="scientific">Streptomyces coerulescens</name>
    <dbReference type="NCBI Taxonomy" id="29304"/>
    <lineage>
        <taxon>Bacteria</taxon>
        <taxon>Bacillati</taxon>
        <taxon>Actinomycetota</taxon>
        <taxon>Actinomycetes</taxon>
        <taxon>Kitasatosporales</taxon>
        <taxon>Streptomycetaceae</taxon>
        <taxon>Streptomyces</taxon>
    </lineage>
</organism>
<evidence type="ECO:0000313" key="4">
    <source>
        <dbReference type="Proteomes" id="UP001596263"/>
    </source>
</evidence>
<evidence type="ECO:0000313" key="3">
    <source>
        <dbReference type="EMBL" id="MFC5216694.1"/>
    </source>
</evidence>
<dbReference type="PROSITE" id="PS51257">
    <property type="entry name" value="PROKAR_LIPOPROTEIN"/>
    <property type="match status" value="1"/>
</dbReference>